<feature type="domain" description="SH3b" evidence="4">
    <location>
        <begin position="94"/>
        <end position="158"/>
    </location>
</feature>
<dbReference type="InterPro" id="IPR017293">
    <property type="entry name" value="N-acetylmuramoyl-L-ala_amidase"/>
</dbReference>
<dbReference type="SMART" id="SM00287">
    <property type="entry name" value="SH3b"/>
    <property type="match status" value="4"/>
</dbReference>
<dbReference type="PANTHER" id="PTHR30404">
    <property type="entry name" value="N-ACETYLMURAMOYL-L-ALANINE AMIDASE"/>
    <property type="match status" value="1"/>
</dbReference>
<dbReference type="PIRSF" id="PIRSF037846">
    <property type="entry name" value="Autolysin_YrvJ_prd"/>
    <property type="match status" value="1"/>
</dbReference>
<gene>
    <name evidence="5" type="ORF">ACFSFY_04540</name>
</gene>
<feature type="signal peptide" evidence="3">
    <location>
        <begin position="1"/>
        <end position="21"/>
    </location>
</feature>
<evidence type="ECO:0000256" key="1">
    <source>
        <dbReference type="ARBA" id="ARBA00022801"/>
    </source>
</evidence>
<dbReference type="RefSeq" id="WP_381535977.1">
    <property type="nucleotide sequence ID" value="NZ_JBHUGI010000006.1"/>
</dbReference>
<accession>A0ABW4SD93</accession>
<keyword evidence="2" id="KW-0961">Cell wall biogenesis/degradation</keyword>
<dbReference type="InterPro" id="IPR003646">
    <property type="entry name" value="SH3-like_bac-type"/>
</dbReference>
<evidence type="ECO:0000256" key="2">
    <source>
        <dbReference type="ARBA" id="ARBA00023316"/>
    </source>
</evidence>
<protein>
    <submittedName>
        <fullName evidence="5">SH3 domain-containing protein</fullName>
    </submittedName>
</protein>
<dbReference type="Gene3D" id="3.40.630.40">
    <property type="entry name" value="Zn-dependent exopeptidases"/>
    <property type="match status" value="1"/>
</dbReference>
<keyword evidence="1" id="KW-0378">Hydrolase</keyword>
<dbReference type="Pfam" id="PF01520">
    <property type="entry name" value="Amidase_3"/>
    <property type="match status" value="1"/>
</dbReference>
<keyword evidence="6" id="KW-1185">Reference proteome</keyword>
<dbReference type="CDD" id="cd02696">
    <property type="entry name" value="MurNAc-LAA"/>
    <property type="match status" value="1"/>
</dbReference>
<comment type="caution">
    <text evidence="5">The sequence shown here is derived from an EMBL/GenBank/DDBJ whole genome shotgun (WGS) entry which is preliminary data.</text>
</comment>
<feature type="domain" description="SH3b" evidence="4">
    <location>
        <begin position="28"/>
        <end position="89"/>
    </location>
</feature>
<proteinExistence type="predicted"/>
<keyword evidence="3" id="KW-0732">Signal</keyword>
<name>A0ABW4SD93_9BACL</name>
<feature type="domain" description="SH3b" evidence="4">
    <location>
        <begin position="170"/>
        <end position="234"/>
    </location>
</feature>
<evidence type="ECO:0000259" key="4">
    <source>
        <dbReference type="PROSITE" id="PS51781"/>
    </source>
</evidence>
<dbReference type="PROSITE" id="PS51781">
    <property type="entry name" value="SH3B"/>
    <property type="match status" value="4"/>
</dbReference>
<dbReference type="InterPro" id="IPR050695">
    <property type="entry name" value="N-acetylmuramoyl_amidase_3"/>
</dbReference>
<feature type="domain" description="SH3b" evidence="4">
    <location>
        <begin position="246"/>
        <end position="310"/>
    </location>
</feature>
<feature type="chain" id="PRO_5047462773" evidence="3">
    <location>
        <begin position="22"/>
        <end position="509"/>
    </location>
</feature>
<dbReference type="PANTHER" id="PTHR30404:SF7">
    <property type="entry name" value="CELL WALL AMIDASE LYTH-RELATED"/>
    <property type="match status" value="1"/>
</dbReference>
<sequence length="509" mass="55334">MPKAMKWAIVFVLTFTLVVNTQVHKAAAETAIVGVDSLNIRSGPGLTYDVIGTSKRGESLTILATSDEWIQIKHGNGTGWIASWLVTMNTTASKKSSLVVSRVDRLNIRSGPSVGSSILGRMNAGDEAKMIDQNGSWTQIIINNTTGWIHSEYITEIAEQVEHVSTEQKQDTFTIAVDALNVRKNADLSSKRVGIIYKNESYEIKEINGNWVRIVFDTDKSKEGWVYSFHGSISSSATVANNKQVATNNTVTILSNGTNIRESATTSSPVATRADAGERFTIKSQAGDWFEVALPNGKSAFVAKWVVSTSEDIHTEQQTKKENSARVPGTLKGLTIVVDPGHGGNDRGSTGARGTDEKDITLLTSERLASKLKAAGANVILTRESDAYVSLRKRVAVSHQVEADAFISVHYDATTTPSVGGFTTYYMHERQKSLAMYVNDGLASSVALRNRGAQPGDFLVLRENRQNAVLIELGFISNPGEELSVTTDSFREQASLGIYNGLLNYFNSN</sequence>
<dbReference type="InterPro" id="IPR002508">
    <property type="entry name" value="MurNAc-LAA_cat"/>
</dbReference>
<dbReference type="Gene3D" id="2.30.30.40">
    <property type="entry name" value="SH3 Domains"/>
    <property type="match status" value="4"/>
</dbReference>
<dbReference type="EMBL" id="JBHUGI010000006">
    <property type="protein sequence ID" value="MFD1927331.1"/>
    <property type="molecule type" value="Genomic_DNA"/>
</dbReference>
<evidence type="ECO:0000313" key="6">
    <source>
        <dbReference type="Proteomes" id="UP001597218"/>
    </source>
</evidence>
<organism evidence="5 6">
    <name type="scientific">Sporosarcina siberiensis</name>
    <dbReference type="NCBI Taxonomy" id="1365606"/>
    <lineage>
        <taxon>Bacteria</taxon>
        <taxon>Bacillati</taxon>
        <taxon>Bacillota</taxon>
        <taxon>Bacilli</taxon>
        <taxon>Bacillales</taxon>
        <taxon>Caryophanaceae</taxon>
        <taxon>Sporosarcina</taxon>
    </lineage>
</organism>
<reference evidence="6" key="1">
    <citation type="journal article" date="2019" name="Int. J. Syst. Evol. Microbiol.">
        <title>The Global Catalogue of Microorganisms (GCM) 10K type strain sequencing project: providing services to taxonomists for standard genome sequencing and annotation.</title>
        <authorList>
            <consortium name="The Broad Institute Genomics Platform"/>
            <consortium name="The Broad Institute Genome Sequencing Center for Infectious Disease"/>
            <person name="Wu L."/>
            <person name="Ma J."/>
        </authorList>
    </citation>
    <scope>NUCLEOTIDE SEQUENCE [LARGE SCALE GENOMIC DNA]</scope>
    <source>
        <strain evidence="6">CGMCC 4.7177</strain>
    </source>
</reference>
<evidence type="ECO:0000256" key="3">
    <source>
        <dbReference type="SAM" id="SignalP"/>
    </source>
</evidence>
<evidence type="ECO:0000313" key="5">
    <source>
        <dbReference type="EMBL" id="MFD1927331.1"/>
    </source>
</evidence>
<dbReference type="Pfam" id="PF08239">
    <property type="entry name" value="SH3_3"/>
    <property type="match status" value="4"/>
</dbReference>
<dbReference type="SMART" id="SM00646">
    <property type="entry name" value="Ami_3"/>
    <property type="match status" value="1"/>
</dbReference>
<dbReference type="SUPFAM" id="SSF53187">
    <property type="entry name" value="Zn-dependent exopeptidases"/>
    <property type="match status" value="1"/>
</dbReference>
<dbReference type="Proteomes" id="UP001597218">
    <property type="component" value="Unassembled WGS sequence"/>
</dbReference>